<proteinExistence type="predicted"/>
<name>A0A829H4E1_LACPA</name>
<dbReference type="Proteomes" id="UP000014244">
    <property type="component" value="Unassembled WGS sequence"/>
</dbReference>
<comment type="caution">
    <text evidence="1">The sequence shown here is derived from an EMBL/GenBank/DDBJ whole genome shotgun (WGS) entry which is preliminary data.</text>
</comment>
<organism evidence="1 2">
    <name type="scientific">Lacticaseibacillus paracasei subsp. paracasei Lpp41</name>
    <dbReference type="NCBI Taxonomy" id="1256208"/>
    <lineage>
        <taxon>Bacteria</taxon>
        <taxon>Bacillati</taxon>
        <taxon>Bacillota</taxon>
        <taxon>Bacilli</taxon>
        <taxon>Lactobacillales</taxon>
        <taxon>Lactobacillaceae</taxon>
        <taxon>Lacticaseibacillus</taxon>
    </lineage>
</organism>
<dbReference type="AlphaFoldDB" id="A0A829H4E1"/>
<accession>A0A829H4E1</accession>
<dbReference type="Gene3D" id="3.20.20.70">
    <property type="entry name" value="Aldolase class I"/>
    <property type="match status" value="1"/>
</dbReference>
<dbReference type="EMBL" id="ANKE01000653">
    <property type="protein sequence ID" value="EPC70695.1"/>
    <property type="molecule type" value="Genomic_DNA"/>
</dbReference>
<keyword evidence="1" id="KW-0456">Lyase</keyword>
<feature type="non-terminal residue" evidence="1">
    <location>
        <position position="1"/>
    </location>
</feature>
<sequence>PAPTKAALNALGFQVGSPRLPLLPLNASQQQELAHLLGVPELSAIEAEVLA</sequence>
<dbReference type="InterPro" id="IPR013785">
    <property type="entry name" value="Aldolase_TIM"/>
</dbReference>
<protein>
    <submittedName>
        <fullName evidence="1">Dihydrodipicolinate synthase</fullName>
        <ecNumber evidence="1">4.3.3.7</ecNumber>
    </submittedName>
</protein>
<evidence type="ECO:0000313" key="1">
    <source>
        <dbReference type="EMBL" id="EPC70695.1"/>
    </source>
</evidence>
<reference evidence="1 2" key="1">
    <citation type="journal article" date="2013" name="PLoS ONE">
        <title>Lactobacillus paracasei comparative genomics: towards species pan-genome definition and exploitation of diversity.</title>
        <authorList>
            <person name="Smokvina T."/>
            <person name="Wels M."/>
            <person name="Polka J."/>
            <person name="Chervaux C."/>
            <person name="Brisse S."/>
            <person name="Boekhorst J."/>
            <person name="van Hylckama Vlieg J.E."/>
            <person name="Siezen R.J."/>
        </authorList>
    </citation>
    <scope>NUCLEOTIDE SEQUENCE [LARGE SCALE GENOMIC DNA]</scope>
    <source>
        <strain evidence="1 2">Lpp41</strain>
    </source>
</reference>
<dbReference type="GO" id="GO:0008840">
    <property type="term" value="F:4-hydroxy-tetrahydrodipicolinate synthase activity"/>
    <property type="evidence" value="ECO:0007669"/>
    <property type="project" value="UniProtKB-EC"/>
</dbReference>
<gene>
    <name evidence="1" type="ORF">Lpp41_13700</name>
</gene>
<dbReference type="EC" id="4.3.3.7" evidence="1"/>
<evidence type="ECO:0000313" key="2">
    <source>
        <dbReference type="Proteomes" id="UP000014244"/>
    </source>
</evidence>
<dbReference type="SUPFAM" id="SSF51569">
    <property type="entry name" value="Aldolase"/>
    <property type="match status" value="1"/>
</dbReference>